<evidence type="ECO:0000313" key="2">
    <source>
        <dbReference type="Proteomes" id="UP000186817"/>
    </source>
</evidence>
<protein>
    <submittedName>
        <fullName evidence="1">Uncharacterized protein</fullName>
    </submittedName>
</protein>
<sequence>MLRVAVQQTVASTALGRAWPGPLHPHKSDARQLESAAGDPPALHELLADARWVQAIFAFLDDVYIVVTPERVRKLYAIAVAALWKCLAGPGSRCSPVPPRANYLLRILPPHLTAEYAAARDAAIAQSLAALFEYGAEVPSTPQKLDLHRGSGVLALANALAHLRRLYLGFDTPDWAAICTGLPAAPAPPDGGETSRDPCACSCRGDLDPLGDHVACACREAAVARHARLADMNFQVPVSKEWRIEVVANGLPLWHGSQLALDCRRPAQLRPSAIVAWAPGLRCIAPRVAACHRARRRTLPELHEVLAESR</sequence>
<gene>
    <name evidence="1" type="ORF">AK812_SmicGene14190</name>
</gene>
<dbReference type="AlphaFoldDB" id="A0A1Q9E6A3"/>
<dbReference type="EMBL" id="LSRX01000250">
    <property type="protein sequence ID" value="OLQ02946.1"/>
    <property type="molecule type" value="Genomic_DNA"/>
</dbReference>
<dbReference type="Proteomes" id="UP000186817">
    <property type="component" value="Unassembled WGS sequence"/>
</dbReference>
<comment type="caution">
    <text evidence="1">The sequence shown here is derived from an EMBL/GenBank/DDBJ whole genome shotgun (WGS) entry which is preliminary data.</text>
</comment>
<keyword evidence="2" id="KW-1185">Reference proteome</keyword>
<reference evidence="1 2" key="1">
    <citation type="submission" date="2016-02" db="EMBL/GenBank/DDBJ databases">
        <title>Genome analysis of coral dinoflagellate symbionts highlights evolutionary adaptations to a symbiotic lifestyle.</title>
        <authorList>
            <person name="Aranda M."/>
            <person name="Li Y."/>
            <person name="Liew Y.J."/>
            <person name="Baumgarten S."/>
            <person name="Simakov O."/>
            <person name="Wilson M."/>
            <person name="Piel J."/>
            <person name="Ashoor H."/>
            <person name="Bougouffa S."/>
            <person name="Bajic V.B."/>
            <person name="Ryu T."/>
            <person name="Ravasi T."/>
            <person name="Bayer T."/>
            <person name="Micklem G."/>
            <person name="Kim H."/>
            <person name="Bhak J."/>
            <person name="Lajeunesse T.C."/>
            <person name="Voolstra C.R."/>
        </authorList>
    </citation>
    <scope>NUCLEOTIDE SEQUENCE [LARGE SCALE GENOMIC DNA]</scope>
    <source>
        <strain evidence="1 2">CCMP2467</strain>
    </source>
</reference>
<dbReference type="OrthoDB" id="10346033at2759"/>
<organism evidence="1 2">
    <name type="scientific">Symbiodinium microadriaticum</name>
    <name type="common">Dinoflagellate</name>
    <name type="synonym">Zooxanthella microadriatica</name>
    <dbReference type="NCBI Taxonomy" id="2951"/>
    <lineage>
        <taxon>Eukaryota</taxon>
        <taxon>Sar</taxon>
        <taxon>Alveolata</taxon>
        <taxon>Dinophyceae</taxon>
        <taxon>Suessiales</taxon>
        <taxon>Symbiodiniaceae</taxon>
        <taxon>Symbiodinium</taxon>
    </lineage>
</organism>
<proteinExistence type="predicted"/>
<accession>A0A1Q9E6A3</accession>
<evidence type="ECO:0000313" key="1">
    <source>
        <dbReference type="EMBL" id="OLQ02946.1"/>
    </source>
</evidence>
<name>A0A1Q9E6A3_SYMMI</name>